<accession>A0A7S4FVL6</accession>
<protein>
    <recommendedName>
        <fullName evidence="1">JmjC domain-containing protein</fullName>
    </recommendedName>
</protein>
<organism evidence="2">
    <name type="scientific">Eutreptiella gymnastica</name>
    <dbReference type="NCBI Taxonomy" id="73025"/>
    <lineage>
        <taxon>Eukaryota</taxon>
        <taxon>Discoba</taxon>
        <taxon>Euglenozoa</taxon>
        <taxon>Euglenida</taxon>
        <taxon>Spirocuta</taxon>
        <taxon>Euglenophyceae</taxon>
        <taxon>Eutreptiales</taxon>
        <taxon>Eutreptiaceae</taxon>
        <taxon>Eutreptiella</taxon>
    </lineage>
</organism>
<dbReference type="InterPro" id="IPR003347">
    <property type="entry name" value="JmjC_dom"/>
</dbReference>
<name>A0A7S4FVL6_9EUGL</name>
<gene>
    <name evidence="2" type="ORF">EGYM00163_LOCUS27792</name>
</gene>
<dbReference type="AlphaFoldDB" id="A0A7S4FVL6"/>
<reference evidence="2" key="1">
    <citation type="submission" date="2021-01" db="EMBL/GenBank/DDBJ databases">
        <authorList>
            <person name="Corre E."/>
            <person name="Pelletier E."/>
            <person name="Niang G."/>
            <person name="Scheremetjew M."/>
            <person name="Finn R."/>
            <person name="Kale V."/>
            <person name="Holt S."/>
            <person name="Cochrane G."/>
            <person name="Meng A."/>
            <person name="Brown T."/>
            <person name="Cohen L."/>
        </authorList>
    </citation>
    <scope>NUCLEOTIDE SEQUENCE</scope>
    <source>
        <strain evidence="2">CCMP1594</strain>
    </source>
</reference>
<dbReference type="EMBL" id="HBJA01079343">
    <property type="protein sequence ID" value="CAE0816631.1"/>
    <property type="molecule type" value="Transcribed_RNA"/>
</dbReference>
<evidence type="ECO:0000313" key="2">
    <source>
        <dbReference type="EMBL" id="CAE0816631.1"/>
    </source>
</evidence>
<sequence>MDLLRRVPQQQEVFNLGGRTLTPDLVQELLRDSTVQRQGFALVQNDASWWHSFWRDTPPERILTSPEVNAEGLQVLRDTQKAVPKEAIREQVRQVLASRVPPDPAQLDWNGDYYVVSNTGGVGLYSHDMETLFSTRIKGVTRPWLYIHGPGTSARSADHTEDLHLPSIHSGIAGTGFKIWGVASPSGCESVVSAIRKEYGVSLDPDESMFRKQYYVTPEMIYKHSLPYNFMKLSSNMTVIVAPKARHHVYTAGSYLSCSMNLVTPDWVNWHNACIPQRLQRTCGIETSGVTKAFWTTPLGQQQQQRRPIVLR</sequence>
<dbReference type="PROSITE" id="PS51184">
    <property type="entry name" value="JMJC"/>
    <property type="match status" value="1"/>
</dbReference>
<proteinExistence type="predicted"/>
<feature type="domain" description="JmjC" evidence="1">
    <location>
        <begin position="104"/>
        <end position="279"/>
    </location>
</feature>
<dbReference type="Gene3D" id="2.60.120.650">
    <property type="entry name" value="Cupin"/>
    <property type="match status" value="1"/>
</dbReference>
<evidence type="ECO:0000259" key="1">
    <source>
        <dbReference type="PROSITE" id="PS51184"/>
    </source>
</evidence>
<dbReference type="Pfam" id="PF02373">
    <property type="entry name" value="JmjC"/>
    <property type="match status" value="1"/>
</dbReference>